<proteinExistence type="predicted"/>
<dbReference type="InterPro" id="IPR000674">
    <property type="entry name" value="Ald_Oxase/Xan_DH_a/b"/>
</dbReference>
<dbReference type="InterPro" id="IPR046867">
    <property type="entry name" value="AldOxase/xan_DH_MoCoBD2"/>
</dbReference>
<dbReference type="InterPro" id="IPR037165">
    <property type="entry name" value="AldOxase/xan_DH_Mopterin-bd_sf"/>
</dbReference>
<protein>
    <submittedName>
        <fullName evidence="4">Xanthine dehydrogenase family protein molybdopterin-binding subunit</fullName>
    </submittedName>
</protein>
<dbReference type="EMBL" id="SOZD01000005">
    <property type="protein sequence ID" value="TFF20768.1"/>
    <property type="molecule type" value="Genomic_DNA"/>
</dbReference>
<dbReference type="RefSeq" id="WP_134759316.1">
    <property type="nucleotide sequence ID" value="NZ_SOZD01000001.1"/>
</dbReference>
<feature type="domain" description="Aldehyde oxidase/xanthine dehydrogenase a/b hammerhead" evidence="2">
    <location>
        <begin position="33"/>
        <end position="144"/>
    </location>
</feature>
<organism evidence="4 5">
    <name type="scientific">Jiella endophytica</name>
    <dbReference type="NCBI Taxonomy" id="2558362"/>
    <lineage>
        <taxon>Bacteria</taxon>
        <taxon>Pseudomonadati</taxon>
        <taxon>Pseudomonadota</taxon>
        <taxon>Alphaproteobacteria</taxon>
        <taxon>Hyphomicrobiales</taxon>
        <taxon>Aurantimonadaceae</taxon>
        <taxon>Jiella</taxon>
    </lineage>
</organism>
<dbReference type="SUPFAM" id="SSF54665">
    <property type="entry name" value="CO dehydrogenase molybdoprotein N-domain-like"/>
    <property type="match status" value="1"/>
</dbReference>
<dbReference type="Proteomes" id="UP000298179">
    <property type="component" value="Unassembled WGS sequence"/>
</dbReference>
<dbReference type="SMART" id="SM01008">
    <property type="entry name" value="Ald_Xan_dh_C"/>
    <property type="match status" value="1"/>
</dbReference>
<dbReference type="InterPro" id="IPR016208">
    <property type="entry name" value="Ald_Oxase/xanthine_DH-like"/>
</dbReference>
<dbReference type="Pfam" id="PF20256">
    <property type="entry name" value="MoCoBD_2"/>
    <property type="match status" value="1"/>
</dbReference>
<feature type="region of interest" description="Disordered" evidence="1">
    <location>
        <begin position="1"/>
        <end position="27"/>
    </location>
</feature>
<keyword evidence="5" id="KW-1185">Reference proteome</keyword>
<evidence type="ECO:0000313" key="4">
    <source>
        <dbReference type="EMBL" id="TFF27069.1"/>
    </source>
</evidence>
<feature type="compositionally biased region" description="Polar residues" evidence="1">
    <location>
        <begin position="8"/>
        <end position="21"/>
    </location>
</feature>
<evidence type="ECO:0000313" key="3">
    <source>
        <dbReference type="EMBL" id="TFF20768.1"/>
    </source>
</evidence>
<evidence type="ECO:0000256" key="1">
    <source>
        <dbReference type="SAM" id="MobiDB-lite"/>
    </source>
</evidence>
<name>A0A4Y8RRX5_9HYPH</name>
<dbReference type="OrthoDB" id="8428274at2"/>
<sequence length="760" mass="79803">MSDIASLPTGSRQRQGSNIGQPMTRRDGILKVTGSATYAADNNPEGLMHAVLATATIARGKVTRLDVEAARAHPGVVEVMTPENRPPLATDPDEKTNPFAFRLDALQNDGVRYAGQPIAVVVAKTLEAAVEGAALLRPSYETEAARVDLEGESFVAEIVGPGAPGRAASGDFDAAFASAAKHIEATYDTPPQYHNAMEPHSIVVRWEGDSLSIDMPTQGLAMAVGRTAELFGISPEKIHIRSPFLGGGFGSKGLAAGPQVLGILAAKLVGAPVKLVLTRQQMYGPVGHRGQTRQTVKLGMGEDGRLAAIEHHTLTSTSRFDDFLEPASNVTHSLYAAPAIRTTHAGSRIDIGTPMFMRAPGEAPGSAALESAIDEAAFAAGMDPLDFRLLNYAEVEPISGKPFSSKALRECYERGAARFGWSKRPQAPRSMRDGEGRLLGWGVGTATFPAIMFQAEARAVIRADGSGLMEIGAHDMGQGAWTALHQIAADGLGLSMDEVEFRSGSSDLPNAGIAGGSGHTATAGTALHGAGEDVIARLTELAVNDEASPLYGAGNVGVVARNGRLVRQDDESRGEPYAAILKRAGLAEIEGRGQSAADPAAQERYAMDAHGAVFAEVAVDPNLGQIRVTRLVGAFAAGRVINPRMVESQYYGGMIWGLSFALHEEAVHDKRTGRIMNANLAEYRVPVNADVPSLEAILVHEDDPHVNALGVKGVGEIGITGTVGAIANAIWHATGVRVRRFPIGLADLLGGTPDVSDKGV</sequence>
<evidence type="ECO:0000313" key="5">
    <source>
        <dbReference type="Proteomes" id="UP000298179"/>
    </source>
</evidence>
<dbReference type="GO" id="GO:0005506">
    <property type="term" value="F:iron ion binding"/>
    <property type="evidence" value="ECO:0007669"/>
    <property type="project" value="InterPro"/>
</dbReference>
<dbReference type="Pfam" id="PF02738">
    <property type="entry name" value="MoCoBD_1"/>
    <property type="match status" value="1"/>
</dbReference>
<dbReference type="PANTHER" id="PTHR11908">
    <property type="entry name" value="XANTHINE DEHYDROGENASE"/>
    <property type="match status" value="1"/>
</dbReference>
<dbReference type="Gene3D" id="3.30.365.10">
    <property type="entry name" value="Aldehyde oxidase/xanthine dehydrogenase, molybdopterin binding domain"/>
    <property type="match status" value="4"/>
</dbReference>
<dbReference type="InterPro" id="IPR008274">
    <property type="entry name" value="AldOxase/xan_DH_MoCoBD1"/>
</dbReference>
<dbReference type="PANTHER" id="PTHR11908:SF153">
    <property type="entry name" value="DEHYDROGENASE"/>
    <property type="match status" value="1"/>
</dbReference>
<dbReference type="Gene3D" id="3.90.1170.50">
    <property type="entry name" value="Aldehyde oxidase/xanthine dehydrogenase, a/b hammerhead"/>
    <property type="match status" value="1"/>
</dbReference>
<dbReference type="Pfam" id="PF01315">
    <property type="entry name" value="Ald_Xan_dh_C"/>
    <property type="match status" value="1"/>
</dbReference>
<dbReference type="EMBL" id="SOZD01000001">
    <property type="protein sequence ID" value="TFF27069.1"/>
    <property type="molecule type" value="Genomic_DNA"/>
</dbReference>
<dbReference type="SUPFAM" id="SSF56003">
    <property type="entry name" value="Molybdenum cofactor-binding domain"/>
    <property type="match status" value="1"/>
</dbReference>
<accession>A0A4Y8RRX5</accession>
<reference evidence="4 5" key="1">
    <citation type="submission" date="2019-03" db="EMBL/GenBank/DDBJ databases">
        <title>Jiella endophytica sp. nov., a novel endophytic bacterium isolated from root of Ficus microcarpa Linn. f.</title>
        <authorList>
            <person name="Tuo L."/>
        </authorList>
    </citation>
    <scope>NUCLEOTIDE SEQUENCE [LARGE SCALE GENOMIC DNA]</scope>
    <source>
        <strain evidence="4 5">CBS5Q-3</strain>
    </source>
</reference>
<comment type="caution">
    <text evidence="4">The sequence shown here is derived from an EMBL/GenBank/DDBJ whole genome shotgun (WGS) entry which is preliminary data.</text>
</comment>
<evidence type="ECO:0000259" key="2">
    <source>
        <dbReference type="SMART" id="SM01008"/>
    </source>
</evidence>
<dbReference type="GO" id="GO:0016491">
    <property type="term" value="F:oxidoreductase activity"/>
    <property type="evidence" value="ECO:0007669"/>
    <property type="project" value="InterPro"/>
</dbReference>
<dbReference type="AlphaFoldDB" id="A0A4Y8RRX5"/>
<dbReference type="InterPro" id="IPR036856">
    <property type="entry name" value="Ald_Oxase/Xan_DH_a/b_sf"/>
</dbReference>
<gene>
    <name evidence="4" type="ORF">E3C22_00880</name>
    <name evidence="3" type="ORF">E3C22_17920</name>
</gene>